<dbReference type="PANTHER" id="PTHR43238">
    <property type="entry name" value="GDP-L-FUCOSE SYNTHASE"/>
    <property type="match status" value="1"/>
</dbReference>
<dbReference type="Gene3D" id="3.40.50.720">
    <property type="entry name" value="NAD(P)-binding Rossmann-like Domain"/>
    <property type="match status" value="1"/>
</dbReference>
<dbReference type="UniPathway" id="UPA00128">
    <property type="reaction ID" value="UER00191"/>
</dbReference>
<dbReference type="CDD" id="cd05239">
    <property type="entry name" value="GDP_FS_SDR_e"/>
    <property type="match status" value="1"/>
</dbReference>
<gene>
    <name evidence="5" type="primary">fcl</name>
    <name evidence="7" type="ORF">A7E75_12180</name>
</gene>
<feature type="binding site" evidence="5">
    <location>
        <begin position="164"/>
        <end position="167"/>
    </location>
    <ligand>
        <name>NADP(+)</name>
        <dbReference type="ChEBI" id="CHEBI:58349"/>
    </ligand>
</feature>
<comment type="pathway">
    <text evidence="5">Nucleotide-sugar biosynthesis; GDP-L-fucose biosynthesis via de novo pathway; GDP-L-fucose from GDP-alpha-D-mannose: step 2/2.</text>
</comment>
<dbReference type="GO" id="GO:0070401">
    <property type="term" value="F:NADP+ binding"/>
    <property type="evidence" value="ECO:0007669"/>
    <property type="project" value="UniProtKB-UniRule"/>
</dbReference>
<dbReference type="GO" id="GO:0050577">
    <property type="term" value="F:GDP-L-fucose synthase activity"/>
    <property type="evidence" value="ECO:0007669"/>
    <property type="project" value="UniProtKB-UniRule"/>
</dbReference>
<dbReference type="Pfam" id="PF01370">
    <property type="entry name" value="Epimerase"/>
    <property type="match status" value="1"/>
</dbReference>
<organism evidence="7 8">
    <name type="scientific">Syntrophotalea acetylenica</name>
    <name type="common">Pelobacter acetylenicus</name>
    <dbReference type="NCBI Taxonomy" id="29542"/>
    <lineage>
        <taxon>Bacteria</taxon>
        <taxon>Pseudomonadati</taxon>
        <taxon>Thermodesulfobacteriota</taxon>
        <taxon>Desulfuromonadia</taxon>
        <taxon>Desulfuromonadales</taxon>
        <taxon>Syntrophotaleaceae</taxon>
        <taxon>Syntrophotalea</taxon>
    </lineage>
</organism>
<feature type="site" description="Important for catalytic activity" evidence="5">
    <location>
        <position position="110"/>
    </location>
</feature>
<dbReference type="PANTHER" id="PTHR43238:SF1">
    <property type="entry name" value="GDP-L-FUCOSE SYNTHASE"/>
    <property type="match status" value="1"/>
</dbReference>
<evidence type="ECO:0000256" key="1">
    <source>
        <dbReference type="ARBA" id="ARBA00005959"/>
    </source>
</evidence>
<evidence type="ECO:0000256" key="3">
    <source>
        <dbReference type="ARBA" id="ARBA00023002"/>
    </source>
</evidence>
<feature type="binding site" evidence="5">
    <location>
        <position position="232"/>
    </location>
    <ligand>
        <name>substrate</name>
    </ligand>
</feature>
<name>A0A1L3GID1_SYNAC</name>
<dbReference type="InterPro" id="IPR028614">
    <property type="entry name" value="GDP_fucose/colitose_synth"/>
</dbReference>
<proteinExistence type="inferred from homology"/>
<dbReference type="OrthoDB" id="9811425at2"/>
<keyword evidence="3 5" id="KW-0560">Oxidoreductase</keyword>
<keyword evidence="8" id="KW-1185">Reference proteome</keyword>
<dbReference type="Gene3D" id="3.90.25.10">
    <property type="entry name" value="UDP-galactose 4-epimerase, domain 1"/>
    <property type="match status" value="1"/>
</dbReference>
<evidence type="ECO:0000256" key="2">
    <source>
        <dbReference type="ARBA" id="ARBA00022857"/>
    </source>
</evidence>
<dbReference type="RefSeq" id="WP_072287526.1">
    <property type="nucleotide sequence ID" value="NZ_CP015455.1"/>
</dbReference>
<feature type="domain" description="NAD-dependent epimerase/dehydratase" evidence="6">
    <location>
        <begin position="7"/>
        <end position="263"/>
    </location>
</feature>
<dbReference type="GO" id="GO:0016853">
    <property type="term" value="F:isomerase activity"/>
    <property type="evidence" value="ECO:0007669"/>
    <property type="project" value="UniProtKB-KW"/>
</dbReference>
<feature type="binding site" evidence="5">
    <location>
        <begin position="11"/>
        <end position="17"/>
    </location>
    <ligand>
        <name>NADP(+)</name>
        <dbReference type="ChEBI" id="CHEBI:58349"/>
    </ligand>
</feature>
<accession>A0A1L3GID1</accession>
<keyword evidence="5" id="KW-0511">Multifunctional enzyme</keyword>
<reference evidence="7 8" key="1">
    <citation type="journal article" date="2017" name="Genome Announc.">
        <title>Complete Genome Sequences of Two Acetylene-Fermenting Pelobacter acetylenicus Strains.</title>
        <authorList>
            <person name="Sutton J.M."/>
            <person name="Baesman S.M."/>
            <person name="Fierst J.L."/>
            <person name="Poret-Peterson A.T."/>
            <person name="Oremland R.S."/>
            <person name="Dunlap D.S."/>
            <person name="Akob D.M."/>
        </authorList>
    </citation>
    <scope>NUCLEOTIDE SEQUENCE [LARGE SCALE GENOMIC DNA]</scope>
    <source>
        <strain evidence="7 8">DSM 3247</strain>
    </source>
</reference>
<feature type="binding site" evidence="5">
    <location>
        <position position="311"/>
    </location>
    <ligand>
        <name>substrate</name>
    </ligand>
</feature>
<feature type="binding site" evidence="5">
    <location>
        <position position="141"/>
    </location>
    <ligand>
        <name>NADP(+)</name>
        <dbReference type="ChEBI" id="CHEBI:58349"/>
    </ligand>
</feature>
<keyword evidence="2 5" id="KW-0521">NADP</keyword>
<feature type="binding site" evidence="5">
    <location>
        <position position="239"/>
    </location>
    <ligand>
        <name>substrate</name>
    </ligand>
</feature>
<evidence type="ECO:0000256" key="5">
    <source>
        <dbReference type="HAMAP-Rule" id="MF_00956"/>
    </source>
</evidence>
<comment type="catalytic activity">
    <reaction evidence="5">
        <text>GDP-beta-L-fucose + NADP(+) = GDP-4-dehydro-alpha-D-rhamnose + NADPH + H(+)</text>
        <dbReference type="Rhea" id="RHEA:18885"/>
        <dbReference type="ChEBI" id="CHEBI:15378"/>
        <dbReference type="ChEBI" id="CHEBI:57273"/>
        <dbReference type="ChEBI" id="CHEBI:57783"/>
        <dbReference type="ChEBI" id="CHEBI:57964"/>
        <dbReference type="ChEBI" id="CHEBI:58349"/>
        <dbReference type="EC" id="1.1.1.271"/>
    </reaction>
</comment>
<feature type="binding site" evidence="5">
    <location>
        <begin position="106"/>
        <end position="109"/>
    </location>
    <ligand>
        <name>NADP(+)</name>
        <dbReference type="ChEBI" id="CHEBI:58349"/>
    </ligand>
</feature>
<protein>
    <recommendedName>
        <fullName evidence="5">GDP-L-fucose synthase</fullName>
        <ecNumber evidence="5">1.1.1.271</ecNumber>
    </recommendedName>
    <alternativeName>
        <fullName evidence="5">GDP-4-keto-6-deoxy-D-mannose-3,5-epimerase-4-reductase</fullName>
    </alternativeName>
</protein>
<feature type="binding site" evidence="5">
    <location>
        <position position="188"/>
    </location>
    <ligand>
        <name>substrate</name>
    </ligand>
</feature>
<feature type="binding site" evidence="5">
    <location>
        <position position="180"/>
    </location>
    <ligand>
        <name>NADP(+)</name>
        <dbReference type="ChEBI" id="CHEBI:58349"/>
    </ligand>
</feature>
<comment type="similarity">
    <text evidence="1 5">Belongs to the NAD(P)-dependent epimerase/dehydratase family. Fucose synthase subfamily.</text>
</comment>
<dbReference type="InterPro" id="IPR001509">
    <property type="entry name" value="Epimerase_deHydtase"/>
</dbReference>
<keyword evidence="4 5" id="KW-0413">Isomerase</keyword>
<dbReference type="InterPro" id="IPR036291">
    <property type="entry name" value="NAD(P)-bd_dom_sf"/>
</dbReference>
<dbReference type="GO" id="GO:0042351">
    <property type="term" value="P:'de novo' GDP-L-fucose biosynthetic process"/>
    <property type="evidence" value="ECO:0007669"/>
    <property type="project" value="UniProtKB-UniRule"/>
</dbReference>
<dbReference type="KEGG" id="pace:A6070_06205"/>
<feature type="site" description="Important for catalytic activity" evidence="5">
    <location>
        <position position="108"/>
    </location>
</feature>
<dbReference type="Proteomes" id="UP000182264">
    <property type="component" value="Chromosome"/>
</dbReference>
<evidence type="ECO:0000313" key="8">
    <source>
        <dbReference type="Proteomes" id="UP000182264"/>
    </source>
</evidence>
<comment type="function">
    <text evidence="5">Catalyzes the two-step NADP-dependent conversion of GDP-4-dehydro-6-deoxy-D-mannose to GDP-fucose, involving an epimerase and a reductase reaction.</text>
</comment>
<dbReference type="AlphaFoldDB" id="A0A1L3GID1"/>
<sequence length="355" mass="39399">MDLNGKIFVAGHRGLVGSAIVRQLQNAGYTNLITRTHTELDLTDQLAVADFFGKEKPDYVFLAAAKVGGIIANNTYRADFIYENLAIQNNVIHQSYLHGVKKLLFLGSTCIYPRECPQPMKEESLLTSPLEYTNEPYAIAKIAGIKLCESYNLQYGTNFISVMPTNLYGPGDNFDLEKSHVLPAMVRKMHLAKLMESGDLQAVVADLQVPNEDEALAILGKFGVSSTSVQIWGTGKPRREFLWSEDMAAACVYLMQERDFADTYAPGSKEVRNTHINIGTGEDVSIAELAELVRQTVGFGGELVFDASKPDGTLRKLTDVSKLHALGWRHQVDLGEGVQKLYSWYLNNDQMRRGV</sequence>
<dbReference type="FunFam" id="3.40.50.720:FF:000394">
    <property type="entry name" value="GDP-L-fucose synthase"/>
    <property type="match status" value="1"/>
</dbReference>
<dbReference type="EC" id="1.1.1.271" evidence="5"/>
<dbReference type="HAMAP" id="MF_00956">
    <property type="entry name" value="GDP_fucose_synth"/>
    <property type="match status" value="1"/>
</dbReference>
<evidence type="ECO:0000256" key="4">
    <source>
        <dbReference type="ARBA" id="ARBA00023235"/>
    </source>
</evidence>
<evidence type="ECO:0000259" key="6">
    <source>
        <dbReference type="Pfam" id="PF01370"/>
    </source>
</evidence>
<dbReference type="STRING" id="29542.A6070_06205"/>
<feature type="active site" description="Proton donor/acceptor" evidence="5">
    <location>
        <position position="137"/>
    </location>
</feature>
<evidence type="ECO:0000313" key="7">
    <source>
        <dbReference type="EMBL" id="APG25683.1"/>
    </source>
</evidence>
<dbReference type="EMBL" id="CP015518">
    <property type="protein sequence ID" value="APG25683.1"/>
    <property type="molecule type" value="Genomic_DNA"/>
</dbReference>
<dbReference type="SUPFAM" id="SSF51735">
    <property type="entry name" value="NAD(P)-binding Rossmann-fold domains"/>
    <property type="match status" value="1"/>
</dbReference>